<gene>
    <name evidence="2" type="ORF">CC80DRAFT_488896</name>
</gene>
<dbReference type="InterPro" id="IPR007224">
    <property type="entry name" value="TIF_Rrn11"/>
</dbReference>
<dbReference type="EMBL" id="ML976982">
    <property type="protein sequence ID" value="KAF1960597.1"/>
    <property type="molecule type" value="Genomic_DNA"/>
</dbReference>
<feature type="region of interest" description="Disordered" evidence="1">
    <location>
        <begin position="271"/>
        <end position="292"/>
    </location>
</feature>
<dbReference type="GO" id="GO:0001164">
    <property type="term" value="F:RNA polymerase I core promoter sequence-specific DNA binding"/>
    <property type="evidence" value="ECO:0007669"/>
    <property type="project" value="InterPro"/>
</dbReference>
<dbReference type="Pfam" id="PF04090">
    <property type="entry name" value="Rrn11"/>
    <property type="match status" value="1"/>
</dbReference>
<dbReference type="GO" id="GO:0017025">
    <property type="term" value="F:TBP-class protein binding"/>
    <property type="evidence" value="ECO:0007669"/>
    <property type="project" value="TreeGrafter"/>
</dbReference>
<dbReference type="GO" id="GO:0042790">
    <property type="term" value="P:nucleolar large rRNA transcription by RNA polymerase I"/>
    <property type="evidence" value="ECO:0007669"/>
    <property type="project" value="TreeGrafter"/>
</dbReference>
<dbReference type="InterPro" id="IPR053029">
    <property type="entry name" value="RNA_pol_I-specific_init_factor"/>
</dbReference>
<evidence type="ECO:0000256" key="1">
    <source>
        <dbReference type="SAM" id="MobiDB-lite"/>
    </source>
</evidence>
<dbReference type="AlphaFoldDB" id="A0A6A5UHP7"/>
<organism evidence="2 3">
    <name type="scientific">Byssothecium circinans</name>
    <dbReference type="NCBI Taxonomy" id="147558"/>
    <lineage>
        <taxon>Eukaryota</taxon>
        <taxon>Fungi</taxon>
        <taxon>Dikarya</taxon>
        <taxon>Ascomycota</taxon>
        <taxon>Pezizomycotina</taxon>
        <taxon>Dothideomycetes</taxon>
        <taxon>Pleosporomycetidae</taxon>
        <taxon>Pleosporales</taxon>
        <taxon>Massarineae</taxon>
        <taxon>Massarinaceae</taxon>
        <taxon>Byssothecium</taxon>
    </lineage>
</organism>
<dbReference type="Proteomes" id="UP000800035">
    <property type="component" value="Unassembled WGS sequence"/>
</dbReference>
<proteinExistence type="predicted"/>
<feature type="compositionally biased region" description="Polar residues" evidence="1">
    <location>
        <begin position="9"/>
        <end position="24"/>
    </location>
</feature>
<evidence type="ECO:0000313" key="2">
    <source>
        <dbReference type="EMBL" id="KAF1960597.1"/>
    </source>
</evidence>
<accession>A0A6A5UHP7</accession>
<feature type="region of interest" description="Disordered" evidence="1">
    <location>
        <begin position="178"/>
        <end position="197"/>
    </location>
</feature>
<name>A0A6A5UHP7_9PLEO</name>
<evidence type="ECO:0000313" key="3">
    <source>
        <dbReference type="Proteomes" id="UP000800035"/>
    </source>
</evidence>
<dbReference type="PANTHER" id="PTHR28244">
    <property type="entry name" value="RNA POLYMERASE I-SPECIFIC TRANSCRIPTION INITIATION FACTOR RRN11"/>
    <property type="match status" value="1"/>
</dbReference>
<feature type="compositionally biased region" description="Basic and acidic residues" evidence="1">
    <location>
        <begin position="278"/>
        <end position="292"/>
    </location>
</feature>
<dbReference type="GO" id="GO:0001181">
    <property type="term" value="F:RNA polymerase I general transcription initiation factor activity"/>
    <property type="evidence" value="ECO:0007669"/>
    <property type="project" value="InterPro"/>
</dbReference>
<dbReference type="PANTHER" id="PTHR28244:SF1">
    <property type="entry name" value="RNA POLYMERASE I-SPECIFIC TRANSCRIPTION INITIATION FACTOR RRN11"/>
    <property type="match status" value="1"/>
</dbReference>
<keyword evidence="3" id="KW-1185">Reference proteome</keyword>
<feature type="compositionally biased region" description="Basic and acidic residues" evidence="1">
    <location>
        <begin position="32"/>
        <end position="44"/>
    </location>
</feature>
<dbReference type="OrthoDB" id="2159786at2759"/>
<reference evidence="2" key="1">
    <citation type="journal article" date="2020" name="Stud. Mycol.">
        <title>101 Dothideomycetes genomes: a test case for predicting lifestyles and emergence of pathogens.</title>
        <authorList>
            <person name="Haridas S."/>
            <person name="Albert R."/>
            <person name="Binder M."/>
            <person name="Bloem J."/>
            <person name="Labutti K."/>
            <person name="Salamov A."/>
            <person name="Andreopoulos B."/>
            <person name="Baker S."/>
            <person name="Barry K."/>
            <person name="Bills G."/>
            <person name="Bluhm B."/>
            <person name="Cannon C."/>
            <person name="Castanera R."/>
            <person name="Culley D."/>
            <person name="Daum C."/>
            <person name="Ezra D."/>
            <person name="Gonzalez J."/>
            <person name="Henrissat B."/>
            <person name="Kuo A."/>
            <person name="Liang C."/>
            <person name="Lipzen A."/>
            <person name="Lutzoni F."/>
            <person name="Magnuson J."/>
            <person name="Mondo S."/>
            <person name="Nolan M."/>
            <person name="Ohm R."/>
            <person name="Pangilinan J."/>
            <person name="Park H.-J."/>
            <person name="Ramirez L."/>
            <person name="Alfaro M."/>
            <person name="Sun H."/>
            <person name="Tritt A."/>
            <person name="Yoshinaga Y."/>
            <person name="Zwiers L.-H."/>
            <person name="Turgeon B."/>
            <person name="Goodwin S."/>
            <person name="Spatafora J."/>
            <person name="Crous P."/>
            <person name="Grigoriev I."/>
        </authorList>
    </citation>
    <scope>NUCLEOTIDE SEQUENCE</scope>
    <source>
        <strain evidence="2">CBS 675.92</strain>
    </source>
</reference>
<sequence length="424" mass="47866">MQHFASQLRPGQQTTRSLRTSQYRPLQKRKRGGDSEEPSDHLLDDANSTDSAAPSGADNESRVPPAPFPHAAPKPWSKVPRNPEIQERIASLEPAVYAADATSKNDAIGGKRTTPPSRKTHLNVLNTVMHRCLLEGDYDRAARAWGLILRSQVSGSTHIDPRNHARWGLGAELLLRPKSRSRSNQNDHESDFEDDASDLSYRAKESETYSREGFDLARNYYERFVVQYYYQRNLPNAVDSRVFYPALFTVWIRDILDQSQRARKQYRKELGRLASSDADSHDDSELTPEARAREAAIRAEELSSARQLCEKLDSELRVPPYDKLPGLLSLRGNVGLWISDLLVRTSETESDEDGNVDNSDYDHSLYDTEMSKSEKYAQSLEELSNALEYFVRAEENGVENMAAAKSSIEIKMKDVTKQMAKLGG</sequence>
<feature type="region of interest" description="Disordered" evidence="1">
    <location>
        <begin position="1"/>
        <end position="79"/>
    </location>
</feature>
<protein>
    <submittedName>
        <fullName evidence="2">Uncharacterized protein</fullName>
    </submittedName>
</protein>
<dbReference type="GO" id="GO:0070860">
    <property type="term" value="C:RNA polymerase I core factor complex"/>
    <property type="evidence" value="ECO:0007669"/>
    <property type="project" value="TreeGrafter"/>
</dbReference>